<dbReference type="Proteomes" id="UP001500449">
    <property type="component" value="Unassembled WGS sequence"/>
</dbReference>
<protein>
    <submittedName>
        <fullName evidence="1">Uncharacterized protein</fullName>
    </submittedName>
</protein>
<evidence type="ECO:0000313" key="2">
    <source>
        <dbReference type="Proteomes" id="UP001500449"/>
    </source>
</evidence>
<reference evidence="1 2" key="1">
    <citation type="journal article" date="2019" name="Int. J. Syst. Evol. Microbiol.">
        <title>The Global Catalogue of Microorganisms (GCM) 10K type strain sequencing project: providing services to taxonomists for standard genome sequencing and annotation.</title>
        <authorList>
            <consortium name="The Broad Institute Genomics Platform"/>
            <consortium name="The Broad Institute Genome Sequencing Center for Infectious Disease"/>
            <person name="Wu L."/>
            <person name="Ma J."/>
        </authorList>
    </citation>
    <scope>NUCLEOTIDE SEQUENCE [LARGE SCALE GENOMIC DNA]</scope>
    <source>
        <strain evidence="1 2">JCM 16009</strain>
    </source>
</reference>
<dbReference type="RefSeq" id="WP_344422771.1">
    <property type="nucleotide sequence ID" value="NZ_BAAAQK010000022.1"/>
</dbReference>
<dbReference type="EMBL" id="BAAAQK010000022">
    <property type="protein sequence ID" value="GAA1866312.1"/>
    <property type="molecule type" value="Genomic_DNA"/>
</dbReference>
<accession>A0ABN2NI51</accession>
<gene>
    <name evidence="1" type="ORF">GCM10009836_53410</name>
</gene>
<evidence type="ECO:0000313" key="1">
    <source>
        <dbReference type="EMBL" id="GAA1866312.1"/>
    </source>
</evidence>
<comment type="caution">
    <text evidence="1">The sequence shown here is derived from an EMBL/GenBank/DDBJ whole genome shotgun (WGS) entry which is preliminary data.</text>
</comment>
<organism evidence="1 2">
    <name type="scientific">Pseudonocardia ailaonensis</name>
    <dbReference type="NCBI Taxonomy" id="367279"/>
    <lineage>
        <taxon>Bacteria</taxon>
        <taxon>Bacillati</taxon>
        <taxon>Actinomycetota</taxon>
        <taxon>Actinomycetes</taxon>
        <taxon>Pseudonocardiales</taxon>
        <taxon>Pseudonocardiaceae</taxon>
        <taxon>Pseudonocardia</taxon>
    </lineage>
</organism>
<proteinExistence type="predicted"/>
<sequence>MSELHLDPLPEQLRKMGAPPEVQALVEAEHARWRQLHDRLVALIVQLIDVGAEGRPVAEVIDELIGGATVGIDDLVGTTVDASEIAALLRSHGSVGEVDEQEDRTVFRHLCGSGGHYWRENPQVAMVAEGEVPGVPGDRPRYCARCVRSIEAHAGGAWTVDPPEHADQLCIWTVLTR</sequence>
<name>A0ABN2NI51_9PSEU</name>
<keyword evidence="2" id="KW-1185">Reference proteome</keyword>